<dbReference type="UniPathway" id="UPA00115">
    <property type="reaction ID" value="UER00412"/>
</dbReference>
<accession>A0A5C5VP80</accession>
<dbReference type="Proteomes" id="UP000317243">
    <property type="component" value="Unassembled WGS sequence"/>
</dbReference>
<dbReference type="NCBIfam" id="NF001924">
    <property type="entry name" value="PRK00702.1"/>
    <property type="match status" value="1"/>
</dbReference>
<dbReference type="Gene3D" id="3.40.50.1360">
    <property type="match status" value="1"/>
</dbReference>
<evidence type="ECO:0000313" key="4">
    <source>
        <dbReference type="EMBL" id="TWT39813.1"/>
    </source>
</evidence>
<comment type="caution">
    <text evidence="4">The sequence shown here is derived from an EMBL/GenBank/DDBJ whole genome shotgun (WGS) entry which is preliminary data.</text>
</comment>
<comment type="similarity">
    <text evidence="3">Belongs to the ribose 5-phosphate isomerase family.</text>
</comment>
<dbReference type="InterPro" id="IPR037171">
    <property type="entry name" value="NagB/RpiA_transferase-like"/>
</dbReference>
<evidence type="ECO:0000313" key="5">
    <source>
        <dbReference type="Proteomes" id="UP000317243"/>
    </source>
</evidence>
<dbReference type="GO" id="GO:0009052">
    <property type="term" value="P:pentose-phosphate shunt, non-oxidative branch"/>
    <property type="evidence" value="ECO:0007669"/>
    <property type="project" value="UniProtKB-UniRule"/>
</dbReference>
<dbReference type="PANTHER" id="PTHR11934">
    <property type="entry name" value="RIBOSE-5-PHOSPHATE ISOMERASE"/>
    <property type="match status" value="1"/>
</dbReference>
<evidence type="ECO:0000256" key="1">
    <source>
        <dbReference type="ARBA" id="ARBA00001713"/>
    </source>
</evidence>
<dbReference type="GO" id="GO:0004751">
    <property type="term" value="F:ribose-5-phosphate isomerase activity"/>
    <property type="evidence" value="ECO:0007669"/>
    <property type="project" value="UniProtKB-UniRule"/>
</dbReference>
<dbReference type="EMBL" id="SIHI01000067">
    <property type="protein sequence ID" value="TWT39813.1"/>
    <property type="molecule type" value="Genomic_DNA"/>
</dbReference>
<keyword evidence="5" id="KW-1185">Reference proteome</keyword>
<gene>
    <name evidence="3 4" type="primary">rpiA</name>
    <name evidence="4" type="ORF">KOR42_51410</name>
</gene>
<comment type="function">
    <text evidence="3">Catalyzes the reversible conversion of ribose-5-phosphate to ribulose 5-phosphate.</text>
</comment>
<feature type="binding site" evidence="3">
    <location>
        <position position="125"/>
    </location>
    <ligand>
        <name>substrate</name>
    </ligand>
</feature>
<sequence length="229" mass="24587">MTSSASNEKQLAAAAAVSMIHDGMVIGLGSGSTSAIAIELIGERVRSGLQIVGVPTSAASEQLAKRASIPLTTLDESPEIDITIDGADRFNDDLDLIKGGGGALLREKIVAAASKQLIIITDSQKRSNPLQGFPVPVEVVPFGLKPLMNRFAALQLSPRLRMRSDDHSKPFVTDEKNFIVDLQVSQIAAPHELQSLLTFPGIVEHGLFLEMASFVLMGEGTEVQRFDRR</sequence>
<dbReference type="PANTHER" id="PTHR11934:SF0">
    <property type="entry name" value="RIBOSE-5-PHOSPHATE ISOMERASE"/>
    <property type="match status" value="1"/>
</dbReference>
<organism evidence="4 5">
    <name type="scientific">Thalassoglobus neptunius</name>
    <dbReference type="NCBI Taxonomy" id="1938619"/>
    <lineage>
        <taxon>Bacteria</taxon>
        <taxon>Pseudomonadati</taxon>
        <taxon>Planctomycetota</taxon>
        <taxon>Planctomycetia</taxon>
        <taxon>Planctomycetales</taxon>
        <taxon>Planctomycetaceae</taxon>
        <taxon>Thalassoglobus</taxon>
    </lineage>
</organism>
<protein>
    <recommendedName>
        <fullName evidence="3">Ribose-5-phosphate isomerase A</fullName>
        <ecNumber evidence="3">5.3.1.6</ecNumber>
    </recommendedName>
    <alternativeName>
        <fullName evidence="3">Phosphoriboisomerase A</fullName>
        <shortName evidence="3">PRI</shortName>
    </alternativeName>
</protein>
<dbReference type="OrthoDB" id="5870696at2"/>
<dbReference type="Pfam" id="PF06026">
    <property type="entry name" value="Rib_5-P_isom_A"/>
    <property type="match status" value="1"/>
</dbReference>
<dbReference type="RefSeq" id="WP_146512424.1">
    <property type="nucleotide sequence ID" value="NZ_SIHI01000067.1"/>
</dbReference>
<dbReference type="GO" id="GO:0005829">
    <property type="term" value="C:cytosol"/>
    <property type="evidence" value="ECO:0007669"/>
    <property type="project" value="TreeGrafter"/>
</dbReference>
<reference evidence="4 5" key="1">
    <citation type="submission" date="2019-02" db="EMBL/GenBank/DDBJ databases">
        <title>Deep-cultivation of Planctomycetes and their phenomic and genomic characterization uncovers novel biology.</title>
        <authorList>
            <person name="Wiegand S."/>
            <person name="Jogler M."/>
            <person name="Boedeker C."/>
            <person name="Pinto D."/>
            <person name="Vollmers J."/>
            <person name="Rivas-Marin E."/>
            <person name="Kohn T."/>
            <person name="Peeters S.H."/>
            <person name="Heuer A."/>
            <person name="Rast P."/>
            <person name="Oberbeckmann S."/>
            <person name="Bunk B."/>
            <person name="Jeske O."/>
            <person name="Meyerdierks A."/>
            <person name="Storesund J.E."/>
            <person name="Kallscheuer N."/>
            <person name="Luecker S."/>
            <person name="Lage O.M."/>
            <person name="Pohl T."/>
            <person name="Merkel B.J."/>
            <person name="Hornburger P."/>
            <person name="Mueller R.-W."/>
            <person name="Bruemmer F."/>
            <person name="Labrenz M."/>
            <person name="Spormann A.M."/>
            <person name="Op Den Camp H."/>
            <person name="Overmann J."/>
            <person name="Amann R."/>
            <person name="Jetten M.S.M."/>
            <person name="Mascher T."/>
            <person name="Medema M.H."/>
            <person name="Devos D.P."/>
            <person name="Kaster A.-K."/>
            <person name="Ovreas L."/>
            <person name="Rohde M."/>
            <person name="Galperin M.Y."/>
            <person name="Jogler C."/>
        </authorList>
    </citation>
    <scope>NUCLEOTIDE SEQUENCE [LARGE SCALE GENOMIC DNA]</scope>
    <source>
        <strain evidence="4 5">KOR42</strain>
    </source>
</reference>
<dbReference type="Gene3D" id="3.30.70.260">
    <property type="match status" value="1"/>
</dbReference>
<evidence type="ECO:0000256" key="3">
    <source>
        <dbReference type="HAMAP-Rule" id="MF_00170"/>
    </source>
</evidence>
<evidence type="ECO:0000256" key="2">
    <source>
        <dbReference type="ARBA" id="ARBA00023235"/>
    </source>
</evidence>
<dbReference type="FunFam" id="3.40.50.1360:FF:000001">
    <property type="entry name" value="Ribose-5-phosphate isomerase A"/>
    <property type="match status" value="1"/>
</dbReference>
<proteinExistence type="inferred from homology"/>
<dbReference type="SUPFAM" id="SSF75445">
    <property type="entry name" value="D-ribose-5-phosphate isomerase (RpiA), lid domain"/>
    <property type="match status" value="1"/>
</dbReference>
<dbReference type="SUPFAM" id="SSF100950">
    <property type="entry name" value="NagB/RpiA/CoA transferase-like"/>
    <property type="match status" value="1"/>
</dbReference>
<feature type="active site" description="Proton acceptor" evidence="3">
    <location>
        <position position="107"/>
    </location>
</feature>
<feature type="binding site" evidence="3">
    <location>
        <begin position="85"/>
        <end position="88"/>
    </location>
    <ligand>
        <name>substrate</name>
    </ligand>
</feature>
<dbReference type="NCBIfam" id="TIGR00021">
    <property type="entry name" value="rpiA"/>
    <property type="match status" value="1"/>
</dbReference>
<name>A0A5C5VP80_9PLAN</name>
<dbReference type="InterPro" id="IPR004788">
    <property type="entry name" value="Ribose5P_isomerase_type_A"/>
</dbReference>
<dbReference type="AlphaFoldDB" id="A0A5C5VP80"/>
<comment type="catalytic activity">
    <reaction evidence="1 3">
        <text>aldehydo-D-ribose 5-phosphate = D-ribulose 5-phosphate</text>
        <dbReference type="Rhea" id="RHEA:14657"/>
        <dbReference type="ChEBI" id="CHEBI:58121"/>
        <dbReference type="ChEBI" id="CHEBI:58273"/>
        <dbReference type="EC" id="5.3.1.6"/>
    </reaction>
</comment>
<feature type="binding site" evidence="3">
    <location>
        <begin position="30"/>
        <end position="33"/>
    </location>
    <ligand>
        <name>substrate</name>
    </ligand>
</feature>
<dbReference type="GO" id="GO:0006014">
    <property type="term" value="P:D-ribose metabolic process"/>
    <property type="evidence" value="ECO:0007669"/>
    <property type="project" value="TreeGrafter"/>
</dbReference>
<keyword evidence="2 3" id="KW-0413">Isomerase</keyword>
<dbReference type="InterPro" id="IPR020672">
    <property type="entry name" value="Ribose5P_isomerase_typA_subgr"/>
</dbReference>
<dbReference type="CDD" id="cd01398">
    <property type="entry name" value="RPI_A"/>
    <property type="match status" value="1"/>
</dbReference>
<dbReference type="HAMAP" id="MF_00170">
    <property type="entry name" value="Rib_5P_isom_A"/>
    <property type="match status" value="1"/>
</dbReference>
<feature type="binding site" evidence="3">
    <location>
        <begin position="98"/>
        <end position="101"/>
    </location>
    <ligand>
        <name>substrate</name>
    </ligand>
</feature>
<comment type="subunit">
    <text evidence="3">Homodimer.</text>
</comment>
<comment type="pathway">
    <text evidence="3">Carbohydrate degradation; pentose phosphate pathway; D-ribose 5-phosphate from D-ribulose 5-phosphate (non-oxidative stage): step 1/1.</text>
</comment>
<dbReference type="EC" id="5.3.1.6" evidence="3"/>